<dbReference type="EC" id="5.1.1.3" evidence="2 7"/>
<dbReference type="Gene3D" id="3.40.50.1860">
    <property type="match status" value="2"/>
</dbReference>
<evidence type="ECO:0000256" key="3">
    <source>
        <dbReference type="ARBA" id="ARBA00022960"/>
    </source>
</evidence>
<proteinExistence type="inferred from homology"/>
<accession>A0ABT3DDN1</accession>
<evidence type="ECO:0000313" key="9">
    <source>
        <dbReference type="Proteomes" id="UP001526147"/>
    </source>
</evidence>
<dbReference type="InterPro" id="IPR033134">
    <property type="entry name" value="Asp/Glu_racemase_AS_2"/>
</dbReference>
<name>A0ABT3DDN1_9BACI</name>
<feature type="binding site" evidence="7">
    <location>
        <begin position="185"/>
        <end position="186"/>
    </location>
    <ligand>
        <name>substrate</name>
    </ligand>
</feature>
<comment type="caution">
    <text evidence="8">The sequence shown here is derived from an EMBL/GenBank/DDBJ whole genome shotgun (WGS) entry which is preliminary data.</text>
</comment>
<dbReference type="InterPro" id="IPR015942">
    <property type="entry name" value="Asp/Glu/hydantoin_racemase"/>
</dbReference>
<feature type="binding site" evidence="7">
    <location>
        <begin position="74"/>
        <end position="75"/>
    </location>
    <ligand>
        <name>substrate</name>
    </ligand>
</feature>
<dbReference type="PROSITE" id="PS00923">
    <property type="entry name" value="ASP_GLU_RACEMASE_1"/>
    <property type="match status" value="1"/>
</dbReference>
<dbReference type="InterPro" id="IPR001920">
    <property type="entry name" value="Asp/Glu_race"/>
</dbReference>
<dbReference type="EMBL" id="JAOYEY010000029">
    <property type="protein sequence ID" value="MCV9885185.1"/>
    <property type="molecule type" value="Genomic_DNA"/>
</dbReference>
<dbReference type="InterPro" id="IPR018187">
    <property type="entry name" value="Asp/Glu_racemase_AS_1"/>
</dbReference>
<dbReference type="Proteomes" id="UP001526147">
    <property type="component" value="Unassembled WGS sequence"/>
</dbReference>
<keyword evidence="5 7" id="KW-0413">Isomerase</keyword>
<comment type="pathway">
    <text evidence="7">Cell wall biogenesis; peptidoglycan biosynthesis.</text>
</comment>
<protein>
    <recommendedName>
        <fullName evidence="2 7">Glutamate racemase</fullName>
        <ecNumber evidence="2 7">5.1.1.3</ecNumber>
    </recommendedName>
</protein>
<dbReference type="SUPFAM" id="SSF53681">
    <property type="entry name" value="Aspartate/glutamate racemase"/>
    <property type="match status" value="2"/>
</dbReference>
<evidence type="ECO:0000256" key="4">
    <source>
        <dbReference type="ARBA" id="ARBA00022984"/>
    </source>
</evidence>
<sequence length="269" mass="29739">MKRPIGVIDSGVGGLTVAKEIMRQLPKEEIIYLGDTARCPYGPRPAEEVRKFTWEMTKYLLENHHIKMLVIACNTATAIALQEIQDTVDIPVIGVVFPGARTAIKVTKNDYIGVIGTFNTIKSSAYETALKTLNNCLTIESLACPKFVPLVESGEYEGEEAKAIVEESLAPLKGSKIDTLILGCTHYPILQNQIEEFMGQAVKIICSGDETAREVSTILSFNKTLNQSSGEKQHKFLTTGPKQLFEKIASKLFEHPIQHVESITLENMN</sequence>
<keyword evidence="4 7" id="KW-0573">Peptidoglycan synthesis</keyword>
<dbReference type="HAMAP" id="MF_00258">
    <property type="entry name" value="Glu_racemase"/>
    <property type="match status" value="1"/>
</dbReference>
<feature type="binding site" evidence="7">
    <location>
        <begin position="41"/>
        <end position="42"/>
    </location>
    <ligand>
        <name>substrate</name>
    </ligand>
</feature>
<evidence type="ECO:0000313" key="8">
    <source>
        <dbReference type="EMBL" id="MCV9885185.1"/>
    </source>
</evidence>
<comment type="function">
    <text evidence="7">Provides the (R)-glutamate required for cell wall biosynthesis.</text>
</comment>
<comment type="catalytic activity">
    <reaction evidence="1 7">
        <text>L-glutamate = D-glutamate</text>
        <dbReference type="Rhea" id="RHEA:12813"/>
        <dbReference type="ChEBI" id="CHEBI:29985"/>
        <dbReference type="ChEBI" id="CHEBI:29986"/>
        <dbReference type="EC" id="5.1.1.3"/>
    </reaction>
</comment>
<keyword evidence="6 7" id="KW-0961">Cell wall biogenesis/degradation</keyword>
<organism evidence="8 9">
    <name type="scientific">Metabacillus halosaccharovorans</name>
    <dbReference type="NCBI Taxonomy" id="930124"/>
    <lineage>
        <taxon>Bacteria</taxon>
        <taxon>Bacillati</taxon>
        <taxon>Bacillota</taxon>
        <taxon>Bacilli</taxon>
        <taxon>Bacillales</taxon>
        <taxon>Bacillaceae</taxon>
        <taxon>Metabacillus</taxon>
    </lineage>
</organism>
<comment type="similarity">
    <text evidence="7">Belongs to the aspartate/glutamate racemases family.</text>
</comment>
<dbReference type="PANTHER" id="PTHR21198:SF2">
    <property type="entry name" value="GLUTAMATE RACEMASE"/>
    <property type="match status" value="1"/>
</dbReference>
<dbReference type="PROSITE" id="PS00924">
    <property type="entry name" value="ASP_GLU_RACEMASE_2"/>
    <property type="match status" value="1"/>
</dbReference>
<dbReference type="NCBIfam" id="TIGR00067">
    <property type="entry name" value="glut_race"/>
    <property type="match status" value="1"/>
</dbReference>
<evidence type="ECO:0000256" key="1">
    <source>
        <dbReference type="ARBA" id="ARBA00001602"/>
    </source>
</evidence>
<evidence type="ECO:0000256" key="7">
    <source>
        <dbReference type="HAMAP-Rule" id="MF_00258"/>
    </source>
</evidence>
<dbReference type="Pfam" id="PF01177">
    <property type="entry name" value="Asp_Glu_race"/>
    <property type="match status" value="1"/>
</dbReference>
<dbReference type="RefSeq" id="WP_264142031.1">
    <property type="nucleotide sequence ID" value="NZ_JAOYEY010000029.1"/>
</dbReference>
<feature type="active site" description="Proton donor/acceptor" evidence="7">
    <location>
        <position position="184"/>
    </location>
</feature>
<reference evidence="8 9" key="1">
    <citation type="submission" date="2022-10" db="EMBL/GenBank/DDBJ databases">
        <title>Draft genome assembly of moderately radiation resistant bacterium Metabacillus halosaccharovorans.</title>
        <authorList>
            <person name="Pal S."/>
            <person name="Gopinathan A."/>
        </authorList>
    </citation>
    <scope>NUCLEOTIDE SEQUENCE [LARGE SCALE GENOMIC DNA]</scope>
    <source>
        <strain evidence="8 9">VITHBRA001</strain>
    </source>
</reference>
<feature type="active site" description="Proton donor/acceptor" evidence="7">
    <location>
        <position position="73"/>
    </location>
</feature>
<dbReference type="GO" id="GO:0008881">
    <property type="term" value="F:glutamate racemase activity"/>
    <property type="evidence" value="ECO:0007669"/>
    <property type="project" value="UniProtKB-EC"/>
</dbReference>
<dbReference type="PANTHER" id="PTHR21198">
    <property type="entry name" value="GLUTAMATE RACEMASE"/>
    <property type="match status" value="1"/>
</dbReference>
<dbReference type="NCBIfam" id="NF002035">
    <property type="entry name" value="PRK00865.1-3"/>
    <property type="match status" value="1"/>
</dbReference>
<dbReference type="InterPro" id="IPR004391">
    <property type="entry name" value="Glu_race"/>
</dbReference>
<keyword evidence="3 7" id="KW-0133">Cell shape</keyword>
<gene>
    <name evidence="8" type="primary">racE</name>
    <name evidence="7" type="synonym">murI</name>
    <name evidence="8" type="ORF">OIH86_05925</name>
</gene>
<feature type="binding site" evidence="7">
    <location>
        <begin position="9"/>
        <end position="10"/>
    </location>
    <ligand>
        <name>substrate</name>
    </ligand>
</feature>
<evidence type="ECO:0000256" key="6">
    <source>
        <dbReference type="ARBA" id="ARBA00023316"/>
    </source>
</evidence>
<evidence type="ECO:0000256" key="2">
    <source>
        <dbReference type="ARBA" id="ARBA00013090"/>
    </source>
</evidence>
<evidence type="ECO:0000256" key="5">
    <source>
        <dbReference type="ARBA" id="ARBA00023235"/>
    </source>
</evidence>
<keyword evidence="9" id="KW-1185">Reference proteome</keyword>